<reference evidence="7" key="2">
    <citation type="journal article" date="2017" name="J. Anim. Genet.">
        <title>Multiple reference genome sequences of hot pepper reveal the massive evolution of plant disease resistance genes by retroduplication.</title>
        <authorList>
            <person name="Kim S."/>
            <person name="Park J."/>
            <person name="Yeom S.-I."/>
            <person name="Kim Y.-M."/>
            <person name="Seo E."/>
            <person name="Kim K.-T."/>
            <person name="Kim M.-S."/>
            <person name="Lee J.M."/>
            <person name="Cheong K."/>
            <person name="Shin H.-S."/>
            <person name="Kim S.-B."/>
            <person name="Han K."/>
            <person name="Lee J."/>
            <person name="Park M."/>
            <person name="Lee H.-A."/>
            <person name="Lee H.-Y."/>
            <person name="Lee Y."/>
            <person name="Oh S."/>
            <person name="Lee J.H."/>
            <person name="Choi E."/>
            <person name="Choi E."/>
            <person name="Lee S.E."/>
            <person name="Jeon J."/>
            <person name="Kim H."/>
            <person name="Choi G."/>
            <person name="Song H."/>
            <person name="Lee J."/>
            <person name="Lee S.-C."/>
            <person name="Kwon J.-K."/>
            <person name="Lee H.-Y."/>
            <person name="Koo N."/>
            <person name="Hong Y."/>
            <person name="Kim R.W."/>
            <person name="Kang W.-H."/>
            <person name="Huh J.H."/>
            <person name="Kang B.-C."/>
            <person name="Yang T.-J."/>
            <person name="Lee Y.-H."/>
            <person name="Bennetzen J.L."/>
            <person name="Choi D."/>
        </authorList>
    </citation>
    <scope>NUCLEOTIDE SEQUENCE [LARGE SCALE GENOMIC DNA]</scope>
    <source>
        <strain evidence="7">cv. PBC81</strain>
    </source>
</reference>
<reference evidence="6 7" key="1">
    <citation type="journal article" date="2017" name="Genome Biol.">
        <title>New reference genome sequences of hot pepper reveal the massive evolution of plant disease-resistance genes by retroduplication.</title>
        <authorList>
            <person name="Kim S."/>
            <person name="Park J."/>
            <person name="Yeom S.I."/>
            <person name="Kim Y.M."/>
            <person name="Seo E."/>
            <person name="Kim K.T."/>
            <person name="Kim M.S."/>
            <person name="Lee J.M."/>
            <person name="Cheong K."/>
            <person name="Shin H.S."/>
            <person name="Kim S.B."/>
            <person name="Han K."/>
            <person name="Lee J."/>
            <person name="Park M."/>
            <person name="Lee H.A."/>
            <person name="Lee H.Y."/>
            <person name="Lee Y."/>
            <person name="Oh S."/>
            <person name="Lee J.H."/>
            <person name="Choi E."/>
            <person name="Choi E."/>
            <person name="Lee S.E."/>
            <person name="Jeon J."/>
            <person name="Kim H."/>
            <person name="Choi G."/>
            <person name="Song H."/>
            <person name="Lee J."/>
            <person name="Lee S.C."/>
            <person name="Kwon J.K."/>
            <person name="Lee H.Y."/>
            <person name="Koo N."/>
            <person name="Hong Y."/>
            <person name="Kim R.W."/>
            <person name="Kang W.H."/>
            <person name="Huh J.H."/>
            <person name="Kang B.C."/>
            <person name="Yang T.J."/>
            <person name="Lee Y.H."/>
            <person name="Bennetzen J.L."/>
            <person name="Choi D."/>
        </authorList>
    </citation>
    <scope>NUCLEOTIDE SEQUENCE [LARGE SCALE GENOMIC DNA]</scope>
    <source>
        <strain evidence="7">cv. PBC81</strain>
    </source>
</reference>
<dbReference type="Pfam" id="PF00067">
    <property type="entry name" value="p450"/>
    <property type="match status" value="1"/>
</dbReference>
<evidence type="ECO:0000313" key="7">
    <source>
        <dbReference type="Proteomes" id="UP000224567"/>
    </source>
</evidence>
<keyword evidence="5" id="KW-0408">Iron</keyword>
<gene>
    <name evidence="6" type="ORF">CQW23_15519</name>
</gene>
<protein>
    <recommendedName>
        <fullName evidence="8">Cytochrome 94A1</fullName>
    </recommendedName>
</protein>
<evidence type="ECO:0000256" key="1">
    <source>
        <dbReference type="ARBA" id="ARBA00001971"/>
    </source>
</evidence>
<comment type="caution">
    <text evidence="6">The sequence shown here is derived from an EMBL/GenBank/DDBJ whole genome shotgun (WGS) entry which is preliminary data.</text>
</comment>
<dbReference type="InterPro" id="IPR001128">
    <property type="entry name" value="Cyt_P450"/>
</dbReference>
<organism evidence="6 7">
    <name type="scientific">Capsicum baccatum</name>
    <name type="common">Peruvian pepper</name>
    <dbReference type="NCBI Taxonomy" id="33114"/>
    <lineage>
        <taxon>Eukaryota</taxon>
        <taxon>Viridiplantae</taxon>
        <taxon>Streptophyta</taxon>
        <taxon>Embryophyta</taxon>
        <taxon>Tracheophyta</taxon>
        <taxon>Spermatophyta</taxon>
        <taxon>Magnoliopsida</taxon>
        <taxon>eudicotyledons</taxon>
        <taxon>Gunneridae</taxon>
        <taxon>Pentapetalae</taxon>
        <taxon>asterids</taxon>
        <taxon>lamiids</taxon>
        <taxon>Solanales</taxon>
        <taxon>Solanaceae</taxon>
        <taxon>Solanoideae</taxon>
        <taxon>Capsiceae</taxon>
        <taxon>Capsicum</taxon>
    </lineage>
</organism>
<sequence length="161" mass="18619">MDGRLSDMVYMHASIHDCLRLFPHFQADSKEAVEDDVWPDGTKVKKGTTIFYHIFAMGRSPELWGTDWAEFPSERWLERRSGSTDEWYFIARDPFTYPVFHAGPTTCLEKEIAVVIVKMVAATILKHFQVIPSQDNLSQNSDAFITSRMKHGFPVRIVERH</sequence>
<evidence type="ECO:0000256" key="3">
    <source>
        <dbReference type="ARBA" id="ARBA00022723"/>
    </source>
</evidence>
<dbReference type="InterPro" id="IPR036396">
    <property type="entry name" value="Cyt_P450_sf"/>
</dbReference>
<evidence type="ECO:0000256" key="4">
    <source>
        <dbReference type="ARBA" id="ARBA00023002"/>
    </source>
</evidence>
<dbReference type="GO" id="GO:0005506">
    <property type="term" value="F:iron ion binding"/>
    <property type="evidence" value="ECO:0007669"/>
    <property type="project" value="InterPro"/>
</dbReference>
<dbReference type="AlphaFoldDB" id="A0A2G2WMB3"/>
<dbReference type="Gene3D" id="1.10.630.10">
    <property type="entry name" value="Cytochrome P450"/>
    <property type="match status" value="1"/>
</dbReference>
<dbReference type="SUPFAM" id="SSF48264">
    <property type="entry name" value="Cytochrome P450"/>
    <property type="match status" value="1"/>
</dbReference>
<dbReference type="GO" id="GO:0016705">
    <property type="term" value="F:oxidoreductase activity, acting on paired donors, with incorporation or reduction of molecular oxygen"/>
    <property type="evidence" value="ECO:0007669"/>
    <property type="project" value="InterPro"/>
</dbReference>
<evidence type="ECO:0008006" key="8">
    <source>
        <dbReference type="Google" id="ProtNLM"/>
    </source>
</evidence>
<evidence type="ECO:0000256" key="2">
    <source>
        <dbReference type="ARBA" id="ARBA00010617"/>
    </source>
</evidence>
<dbReference type="EMBL" id="MLFT02000006">
    <property type="protein sequence ID" value="PHT46361.1"/>
    <property type="molecule type" value="Genomic_DNA"/>
</dbReference>
<keyword evidence="4" id="KW-0560">Oxidoreductase</keyword>
<proteinExistence type="inferred from homology"/>
<dbReference type="Proteomes" id="UP000224567">
    <property type="component" value="Unassembled WGS sequence"/>
</dbReference>
<dbReference type="STRING" id="33114.A0A2G2WMB3"/>
<keyword evidence="3" id="KW-0479">Metal-binding</keyword>
<keyword evidence="7" id="KW-1185">Reference proteome</keyword>
<evidence type="ECO:0000256" key="5">
    <source>
        <dbReference type="ARBA" id="ARBA00023004"/>
    </source>
</evidence>
<comment type="similarity">
    <text evidence="2">Belongs to the cytochrome P450 family.</text>
</comment>
<dbReference type="GO" id="GO:0004497">
    <property type="term" value="F:monooxygenase activity"/>
    <property type="evidence" value="ECO:0007669"/>
    <property type="project" value="InterPro"/>
</dbReference>
<dbReference type="OrthoDB" id="1896685at2759"/>
<dbReference type="GO" id="GO:0020037">
    <property type="term" value="F:heme binding"/>
    <property type="evidence" value="ECO:0007669"/>
    <property type="project" value="InterPro"/>
</dbReference>
<evidence type="ECO:0000313" key="6">
    <source>
        <dbReference type="EMBL" id="PHT46361.1"/>
    </source>
</evidence>
<name>A0A2G2WMB3_CAPBA</name>
<dbReference type="PANTHER" id="PTHR24296">
    <property type="entry name" value="CYTOCHROME P450"/>
    <property type="match status" value="1"/>
</dbReference>
<comment type="cofactor">
    <cofactor evidence="1">
        <name>heme</name>
        <dbReference type="ChEBI" id="CHEBI:30413"/>
    </cofactor>
</comment>
<accession>A0A2G2WMB3</accession>